<gene>
    <name evidence="2" type="ORF">PCOR1329_LOCUS57886</name>
</gene>
<feature type="compositionally biased region" description="Low complexity" evidence="1">
    <location>
        <begin position="144"/>
        <end position="158"/>
    </location>
</feature>
<sequence>MSDDAEGKGKESENDSKGAKRARNESAMTKWPCAKDLAPAPGAAYPSVGRAVEEEATRTDLVSSPASGAELPTSLLMPSRPLQPGAPLFQPQSAADRTIRVDIFNKGQFDTFAAMTQALVARAMAGQKATEGQAQLQQRREWTPAPLSGAGPSGPSAQPRREPDRTGGDLMMGHAASLPHRREASGSPRPFGRAMTDLPAWTRGGDAPEASFPSAPCRERPGRVVPQPKRRSGPADGIRRVRTTTFDFSASPHETLPVVRGVEEHPDSFSPCELAPAPQAPGQGFASSSASRPPARFDPPERQFDVPSRSEAARPGAAGGVADVRLWSGASPRRPSEDGWREPRPLGAGVQPGQAVDIDRAGWGGVENDIDPMISSYRDQYKTKLDLLLGSGMGSTLHAAGFASGAG</sequence>
<feature type="region of interest" description="Disordered" evidence="1">
    <location>
        <begin position="1"/>
        <end position="93"/>
    </location>
</feature>
<reference evidence="2" key="1">
    <citation type="submission" date="2023-10" db="EMBL/GenBank/DDBJ databases">
        <authorList>
            <person name="Chen Y."/>
            <person name="Shah S."/>
            <person name="Dougan E. K."/>
            <person name="Thang M."/>
            <person name="Chan C."/>
        </authorList>
    </citation>
    <scope>NUCLEOTIDE SEQUENCE [LARGE SCALE GENOMIC DNA]</scope>
</reference>
<dbReference type="EMBL" id="CAUYUJ010017170">
    <property type="protein sequence ID" value="CAK0872410.1"/>
    <property type="molecule type" value="Genomic_DNA"/>
</dbReference>
<feature type="compositionally biased region" description="Basic and acidic residues" evidence="1">
    <location>
        <begin position="1"/>
        <end position="24"/>
    </location>
</feature>
<feature type="compositionally biased region" description="Low complexity" evidence="1">
    <location>
        <begin position="275"/>
        <end position="294"/>
    </location>
</feature>
<protein>
    <submittedName>
        <fullName evidence="2">Uncharacterized protein</fullName>
    </submittedName>
</protein>
<accession>A0ABN9VHV3</accession>
<comment type="caution">
    <text evidence="2">The sequence shown here is derived from an EMBL/GenBank/DDBJ whole genome shotgun (WGS) entry which is preliminary data.</text>
</comment>
<feature type="region of interest" description="Disordered" evidence="1">
    <location>
        <begin position="130"/>
        <end position="249"/>
    </location>
</feature>
<proteinExistence type="predicted"/>
<feature type="region of interest" description="Disordered" evidence="1">
    <location>
        <begin position="262"/>
        <end position="353"/>
    </location>
</feature>
<keyword evidence="3" id="KW-1185">Reference proteome</keyword>
<dbReference type="Proteomes" id="UP001189429">
    <property type="component" value="Unassembled WGS sequence"/>
</dbReference>
<feature type="compositionally biased region" description="Basic and acidic residues" evidence="1">
    <location>
        <begin position="334"/>
        <end position="344"/>
    </location>
</feature>
<evidence type="ECO:0000256" key="1">
    <source>
        <dbReference type="SAM" id="MobiDB-lite"/>
    </source>
</evidence>
<organism evidence="2 3">
    <name type="scientific">Prorocentrum cordatum</name>
    <dbReference type="NCBI Taxonomy" id="2364126"/>
    <lineage>
        <taxon>Eukaryota</taxon>
        <taxon>Sar</taxon>
        <taxon>Alveolata</taxon>
        <taxon>Dinophyceae</taxon>
        <taxon>Prorocentrales</taxon>
        <taxon>Prorocentraceae</taxon>
        <taxon>Prorocentrum</taxon>
    </lineage>
</organism>
<name>A0ABN9VHV3_9DINO</name>
<evidence type="ECO:0000313" key="3">
    <source>
        <dbReference type="Proteomes" id="UP001189429"/>
    </source>
</evidence>
<evidence type="ECO:0000313" key="2">
    <source>
        <dbReference type="EMBL" id="CAK0872410.1"/>
    </source>
</evidence>